<comment type="caution">
    <text evidence="1">The sequence shown here is derived from an EMBL/GenBank/DDBJ whole genome shotgun (WGS) entry which is preliminary data.</text>
</comment>
<organism evidence="1 2">
    <name type="scientific">Heracleum sosnowskyi</name>
    <dbReference type="NCBI Taxonomy" id="360622"/>
    <lineage>
        <taxon>Eukaryota</taxon>
        <taxon>Viridiplantae</taxon>
        <taxon>Streptophyta</taxon>
        <taxon>Embryophyta</taxon>
        <taxon>Tracheophyta</taxon>
        <taxon>Spermatophyta</taxon>
        <taxon>Magnoliopsida</taxon>
        <taxon>eudicotyledons</taxon>
        <taxon>Gunneridae</taxon>
        <taxon>Pentapetalae</taxon>
        <taxon>asterids</taxon>
        <taxon>campanulids</taxon>
        <taxon>Apiales</taxon>
        <taxon>Apiaceae</taxon>
        <taxon>Apioideae</taxon>
        <taxon>apioid superclade</taxon>
        <taxon>Tordylieae</taxon>
        <taxon>Tordyliinae</taxon>
        <taxon>Heracleum</taxon>
    </lineage>
</organism>
<sequence length="303" mass="34019">MNIYLLLAFKKALMIEYEAGSSREVEVVVCEIARFLSLAAAKWRNTDTSLVSFEYISLKVADFHLELEQEVIQSVSDFFKTISSRFNGDVLPDGVSMLNLTSEFGLVEITSTYTQGHEGVKIADQISASNIPIVTGNHKRSSLLPSVVPIGAPWQQIYLLARTQKKIYVELLDLAPINLTLSFSSSPWMLMNGVLTSGESVIHRGLMALADIEGAQIHLNQPLIAHQLASWESIQVILIRHYKGQFLHEMYKQGRVVAQKAQQLLENVASRKRSHQVETDGLMINEVVYGNPQYLKRSFQPEE</sequence>
<protein>
    <submittedName>
        <fullName evidence="1">Uncharacterized protein</fullName>
    </submittedName>
</protein>
<evidence type="ECO:0000313" key="2">
    <source>
        <dbReference type="Proteomes" id="UP001237642"/>
    </source>
</evidence>
<gene>
    <name evidence="1" type="ORF">POM88_041520</name>
</gene>
<dbReference type="GO" id="GO:0006623">
    <property type="term" value="P:protein targeting to vacuole"/>
    <property type="evidence" value="ECO:0007669"/>
    <property type="project" value="TreeGrafter"/>
</dbReference>
<evidence type="ECO:0000313" key="1">
    <source>
        <dbReference type="EMBL" id="KAK1365959.1"/>
    </source>
</evidence>
<reference evidence="1" key="2">
    <citation type="submission" date="2023-05" db="EMBL/GenBank/DDBJ databases">
        <authorList>
            <person name="Schelkunov M.I."/>
        </authorList>
    </citation>
    <scope>NUCLEOTIDE SEQUENCE</scope>
    <source>
        <strain evidence="1">Hsosn_3</strain>
        <tissue evidence="1">Leaf</tissue>
    </source>
</reference>
<name>A0AAD8MAU2_9APIA</name>
<dbReference type="EMBL" id="JAUIZM010000009">
    <property type="protein sequence ID" value="KAK1365959.1"/>
    <property type="molecule type" value="Genomic_DNA"/>
</dbReference>
<dbReference type="PANTHER" id="PTHR16166">
    <property type="entry name" value="VACUOLAR PROTEIN SORTING-ASSOCIATED PROTEIN VPS13"/>
    <property type="match status" value="1"/>
</dbReference>
<dbReference type="PANTHER" id="PTHR16166:SF143">
    <property type="entry name" value="PROTEIN SORTING-ASSOCIATED PROTEIN, PUTATIVE (DUF1162)-RELATED"/>
    <property type="match status" value="1"/>
</dbReference>
<reference evidence="1" key="1">
    <citation type="submission" date="2023-02" db="EMBL/GenBank/DDBJ databases">
        <title>Genome of toxic invasive species Heracleum sosnowskyi carries increased number of genes despite the absence of recent whole-genome duplications.</title>
        <authorList>
            <person name="Schelkunov M."/>
            <person name="Shtratnikova V."/>
            <person name="Makarenko M."/>
            <person name="Klepikova A."/>
            <person name="Omelchenko D."/>
            <person name="Novikova G."/>
            <person name="Obukhova E."/>
            <person name="Bogdanov V."/>
            <person name="Penin A."/>
            <person name="Logacheva M."/>
        </authorList>
    </citation>
    <scope>NUCLEOTIDE SEQUENCE</scope>
    <source>
        <strain evidence="1">Hsosn_3</strain>
        <tissue evidence="1">Leaf</tissue>
    </source>
</reference>
<proteinExistence type="predicted"/>
<dbReference type="GO" id="GO:0045053">
    <property type="term" value="P:protein retention in Golgi apparatus"/>
    <property type="evidence" value="ECO:0007669"/>
    <property type="project" value="TreeGrafter"/>
</dbReference>
<accession>A0AAD8MAU2</accession>
<dbReference type="InterPro" id="IPR026847">
    <property type="entry name" value="VPS13"/>
</dbReference>
<keyword evidence="2" id="KW-1185">Reference proteome</keyword>
<dbReference type="Proteomes" id="UP001237642">
    <property type="component" value="Unassembled WGS sequence"/>
</dbReference>
<dbReference type="AlphaFoldDB" id="A0AAD8MAU2"/>